<evidence type="ECO:0000313" key="5">
    <source>
        <dbReference type="Proteomes" id="UP000289856"/>
    </source>
</evidence>
<dbReference type="GO" id="GO:0016798">
    <property type="term" value="F:hydrolase activity, acting on glycosyl bonds"/>
    <property type="evidence" value="ECO:0007669"/>
    <property type="project" value="InterPro"/>
</dbReference>
<dbReference type="Gene3D" id="2.60.120.260">
    <property type="entry name" value="Galactose-binding domain-like"/>
    <property type="match status" value="3"/>
</dbReference>
<dbReference type="EMBL" id="AP019400">
    <property type="protein sequence ID" value="BBI32775.1"/>
    <property type="molecule type" value="Genomic_DNA"/>
</dbReference>
<keyword evidence="5" id="KW-1185">Reference proteome</keyword>
<evidence type="ECO:0000259" key="3">
    <source>
        <dbReference type="Pfam" id="PF02018"/>
    </source>
</evidence>
<dbReference type="InterPro" id="IPR008979">
    <property type="entry name" value="Galactose-bd-like_sf"/>
</dbReference>
<gene>
    <name evidence="4" type="ORF">KCTCHS21_21740</name>
</gene>
<dbReference type="Pfam" id="PF02018">
    <property type="entry name" value="CBM_4_9"/>
    <property type="match status" value="2"/>
</dbReference>
<dbReference type="Proteomes" id="UP000289856">
    <property type="component" value="Chromosome"/>
</dbReference>
<dbReference type="AlphaFoldDB" id="A0A3T1D469"/>
<evidence type="ECO:0000256" key="1">
    <source>
        <dbReference type="ARBA" id="ARBA00022801"/>
    </source>
</evidence>
<accession>A0A3T1D469</accession>
<proteinExistence type="predicted"/>
<feature type="chain" id="PRO_5019150050" description="CBM-cenC domain-containing protein" evidence="2">
    <location>
        <begin position="36"/>
        <end position="932"/>
    </location>
</feature>
<feature type="signal peptide" evidence="2">
    <location>
        <begin position="1"/>
        <end position="35"/>
    </location>
</feature>
<feature type="domain" description="CBM-cenC" evidence="3">
    <location>
        <begin position="49"/>
        <end position="167"/>
    </location>
</feature>
<dbReference type="InterPro" id="IPR008964">
    <property type="entry name" value="Invasin/intimin_cell_adhesion"/>
</dbReference>
<protein>
    <recommendedName>
        <fullName evidence="3">CBM-cenC domain-containing protein</fullName>
    </recommendedName>
</protein>
<reference evidence="4 5" key="1">
    <citation type="submission" date="2019-01" db="EMBL/GenBank/DDBJ databases">
        <title>Complete genome sequence of Cohnella hallensis HS21 isolated from Korean fir (Abies koreana) rhizospheric soil.</title>
        <authorList>
            <person name="Jiang L."/>
            <person name="Kang S.W."/>
            <person name="Kim S."/>
            <person name="Jung J."/>
            <person name="Kim C.Y."/>
            <person name="Kim D.H."/>
            <person name="Kim S.W."/>
            <person name="Lee J."/>
        </authorList>
    </citation>
    <scope>NUCLEOTIDE SEQUENCE [LARGE SCALE GENOMIC DNA]</scope>
    <source>
        <strain evidence="4 5">HS21</strain>
    </source>
</reference>
<name>A0A3T1D469_9BACL</name>
<organism evidence="4 5">
    <name type="scientific">Cohnella abietis</name>
    <dbReference type="NCBI Taxonomy" id="2507935"/>
    <lineage>
        <taxon>Bacteria</taxon>
        <taxon>Bacillati</taxon>
        <taxon>Bacillota</taxon>
        <taxon>Bacilli</taxon>
        <taxon>Bacillales</taxon>
        <taxon>Paenibacillaceae</taxon>
        <taxon>Cohnella</taxon>
    </lineage>
</organism>
<dbReference type="RefSeq" id="WP_162309310.1">
    <property type="nucleotide sequence ID" value="NZ_AP019400.1"/>
</dbReference>
<evidence type="ECO:0000256" key="2">
    <source>
        <dbReference type="SAM" id="SignalP"/>
    </source>
</evidence>
<keyword evidence="1" id="KW-0378">Hydrolase</keyword>
<dbReference type="InterPro" id="IPR003305">
    <property type="entry name" value="CenC_carb-bd"/>
</dbReference>
<dbReference type="SUPFAM" id="SSF49373">
    <property type="entry name" value="Invasin/intimin cell-adhesion fragments"/>
    <property type="match status" value="1"/>
</dbReference>
<evidence type="ECO:0000313" key="4">
    <source>
        <dbReference type="EMBL" id="BBI32775.1"/>
    </source>
</evidence>
<feature type="domain" description="CBM-cenC" evidence="3">
    <location>
        <begin position="693"/>
        <end position="816"/>
    </location>
</feature>
<dbReference type="KEGG" id="cohn:KCTCHS21_21740"/>
<dbReference type="SUPFAM" id="SSF49785">
    <property type="entry name" value="Galactose-binding domain-like"/>
    <property type="match status" value="3"/>
</dbReference>
<dbReference type="Gene3D" id="2.60.40.1080">
    <property type="match status" value="1"/>
</dbReference>
<keyword evidence="2" id="KW-0732">Signal</keyword>
<sequence length="932" mass="102678">MRMIPTTRHFSKMTALILILQLMMTTISVPTGAWAKENEQASVLGSNPNLVQNPGFENDLSDWDVSFPDSVVEVTYGAHSGSKAIRVNQSSQEQTVSVQSGKSYKLTFWAKREGPTELNVVGINFWDVPGLGLQGARVTVDSNEYKEYEIYFTAPVGFSTSTVVIWKEPGTGWVYVDDVMLVELPNYVVNPGFEDGLAGWDLSWPDTVEQLTSDAASGSQALKVNASSREQTVDIEAGQSYKLTFKGKRVGPAELNVVGINFWDVPGLGLQGSRITVDSSSYQDYTVYFTAPVGFSKATVVIWKEPGAGWVFVDDFTVTKWSAQSTEEVPQRTNRTILNEPTKKQPDLLLLEHPGAATTWPAKVKENINHIESLPFDGITITPTFSSKLMSRQSVSYETMFEELKVLKGLFKKVNKNYLEVFSNRPSDPADTTGKSGDLFDDEGWAVVESNMKNFARAAKKVGITRILYDNEEYFGRFTSYPQTSFYKEKSLQEYQDKARDRGRQMMNAIMSEIPNASVLVLHGPYITDPNKPDWFVKNGVGTVNLMGPFFIGMMQAAEASVNHPKVIDGGELYLLRSQGDFEDAYQYRKYELADEYSNNTFIPEDLRSKYASNSYISFGVYNEHWINNYPMNPTIMRDTLENALRSADEVVWYYNEPAGSGDWMIPNSVSSVWFDAINGAKEAVAELKTGTNRIYNGGFEFGDVNWERFGNAEVKHALGTTLVANSDASALVLSPDSGGARQTITAELNKGSAYQLSGWSKSLTQGDNAEIGIVLKGGSGEVVGQYSFTMNDTAYSKGSVSFIVPSNYSSAQVYAKREVGSDSVFVDDVVLRELINVPTRLVLSANKTEVKLNQNVKLDVKIFNGKGKKVRVNDGAVTYLSSNPTVATVNTEGKVTIAGIGNSTITASVTLNGITLSDALEIKVRAKGNGH</sequence>